<dbReference type="OrthoDB" id="4225365at2759"/>
<dbReference type="AlphaFoldDB" id="B8MRX9"/>
<evidence type="ECO:0000256" key="1">
    <source>
        <dbReference type="SAM" id="Phobius"/>
    </source>
</evidence>
<evidence type="ECO:0000313" key="3">
    <source>
        <dbReference type="Proteomes" id="UP000001745"/>
    </source>
</evidence>
<feature type="transmembrane region" description="Helical" evidence="1">
    <location>
        <begin position="338"/>
        <end position="361"/>
    </location>
</feature>
<feature type="transmembrane region" description="Helical" evidence="1">
    <location>
        <begin position="12"/>
        <end position="29"/>
    </location>
</feature>
<dbReference type="Proteomes" id="UP000001745">
    <property type="component" value="Unassembled WGS sequence"/>
</dbReference>
<dbReference type="PhylomeDB" id="B8MRX9"/>
<sequence length="421" mass="48182">MPRLISSFTRILKFILFSWLTLIGLWIFLPSPPITSEINSGVYYQYIQRTLRARRILHTIYPWDESFDVSSVTILPANDLYPGSPPQRARVSGLSSDCTHLIVDWQLSRDGEDAVILGMGRDVRHRLYLTDAALKVLSADADKQNPDLILLREEDGKDELVYVSDQVRVQVDAGGADHIINLPWFWLPDAAMFHNQMHGFTYEIDLRVVARKLLAERKTVVEVWKSAPVTEWLRLREKERLQNMGYSAIDGPDDDGVDGKYVKNIFRSESHYSSGLLATVSNVDNRHHSTSGVEVRIRNAQLSSRTYWIRSIILVPLAPSLIVTFFLLIYLMESLSVLICYETLALVVTYCVAVLICWMVYNLCRRNFTTTNADEKSKGGRKDKEMTFLQWSSKRGRGDYRGKRIVIWGPTGPVYEDVIDK</sequence>
<dbReference type="InParanoid" id="B8MRX9"/>
<keyword evidence="1" id="KW-1133">Transmembrane helix</keyword>
<feature type="transmembrane region" description="Helical" evidence="1">
    <location>
        <begin position="307"/>
        <end position="331"/>
    </location>
</feature>
<gene>
    <name evidence="2" type="ORF">TSTA_059020</name>
</gene>
<reference evidence="3" key="1">
    <citation type="journal article" date="2015" name="Genome Announc.">
        <title>Genome sequence of the AIDS-associated pathogen Penicillium marneffei (ATCC18224) and its near taxonomic relative Talaromyces stipitatus (ATCC10500).</title>
        <authorList>
            <person name="Nierman W.C."/>
            <person name="Fedorova-Abrams N.D."/>
            <person name="Andrianopoulos A."/>
        </authorList>
    </citation>
    <scope>NUCLEOTIDE SEQUENCE [LARGE SCALE GENOMIC DNA]</scope>
    <source>
        <strain evidence="3">ATCC 10500 / CBS 375.48 / QM 6759 / NRRL 1006</strain>
    </source>
</reference>
<proteinExistence type="predicted"/>
<accession>B8MRX9</accession>
<name>B8MRX9_TALSN</name>
<dbReference type="VEuPathDB" id="FungiDB:TSTA_059020"/>
<keyword evidence="1" id="KW-0472">Membrane</keyword>
<evidence type="ECO:0000313" key="2">
    <source>
        <dbReference type="EMBL" id="EED13415.1"/>
    </source>
</evidence>
<dbReference type="GeneID" id="8106504"/>
<protein>
    <submittedName>
        <fullName evidence="2">Uncharacterized protein</fullName>
    </submittedName>
</protein>
<dbReference type="EMBL" id="EQ962659">
    <property type="protein sequence ID" value="EED13415.1"/>
    <property type="molecule type" value="Genomic_DNA"/>
</dbReference>
<dbReference type="eggNOG" id="ENOG502TG6M">
    <property type="taxonomic scope" value="Eukaryota"/>
</dbReference>
<dbReference type="OMA" id="VHEWHAS"/>
<keyword evidence="3" id="KW-1185">Reference proteome</keyword>
<keyword evidence="1" id="KW-0812">Transmembrane</keyword>
<organism evidence="2 3">
    <name type="scientific">Talaromyces stipitatus (strain ATCC 10500 / CBS 375.48 / QM 6759 / NRRL 1006)</name>
    <name type="common">Penicillium stipitatum</name>
    <dbReference type="NCBI Taxonomy" id="441959"/>
    <lineage>
        <taxon>Eukaryota</taxon>
        <taxon>Fungi</taxon>
        <taxon>Dikarya</taxon>
        <taxon>Ascomycota</taxon>
        <taxon>Pezizomycotina</taxon>
        <taxon>Eurotiomycetes</taxon>
        <taxon>Eurotiomycetidae</taxon>
        <taxon>Eurotiales</taxon>
        <taxon>Trichocomaceae</taxon>
        <taxon>Talaromyces</taxon>
        <taxon>Talaromyces sect. Talaromyces</taxon>
    </lineage>
</organism>
<dbReference type="HOGENOM" id="CLU_665812_0_0_1"/>
<dbReference type="RefSeq" id="XP_002487526.1">
    <property type="nucleotide sequence ID" value="XM_002487481.1"/>
</dbReference>